<dbReference type="GO" id="GO:0005634">
    <property type="term" value="C:nucleus"/>
    <property type="evidence" value="ECO:0007669"/>
    <property type="project" value="UniProtKB-SubCell"/>
</dbReference>
<comment type="similarity">
    <text evidence="2 7">Belongs to the E2F/DP family.</text>
</comment>
<evidence type="ECO:0000256" key="7">
    <source>
        <dbReference type="RuleBase" id="RU003796"/>
    </source>
</evidence>
<dbReference type="Pfam" id="PF08781">
    <property type="entry name" value="DP"/>
    <property type="match status" value="1"/>
</dbReference>
<dbReference type="InterPro" id="IPR037241">
    <property type="entry name" value="E2F-DP_heterodim"/>
</dbReference>
<dbReference type="SUPFAM" id="SSF46785">
    <property type="entry name" value="Winged helix' DNA-binding domain"/>
    <property type="match status" value="1"/>
</dbReference>
<evidence type="ECO:0000256" key="4">
    <source>
        <dbReference type="ARBA" id="ARBA00023125"/>
    </source>
</evidence>
<dbReference type="InterPro" id="IPR036390">
    <property type="entry name" value="WH_DNA-bd_sf"/>
</dbReference>
<dbReference type="AlphaFoldDB" id="A0A061RD53"/>
<keyword evidence="5 7" id="KW-0804">Transcription</keyword>
<proteinExistence type="inferred from homology"/>
<dbReference type="InterPro" id="IPR014889">
    <property type="entry name" value="Transc_factor_DP_C"/>
</dbReference>
<accession>A0A061RD53</accession>
<feature type="compositionally biased region" description="Polar residues" evidence="8">
    <location>
        <begin position="396"/>
        <end position="411"/>
    </location>
</feature>
<feature type="compositionally biased region" description="Basic and acidic residues" evidence="8">
    <location>
        <begin position="146"/>
        <end position="156"/>
    </location>
</feature>
<feature type="compositionally biased region" description="Polar residues" evidence="8">
    <location>
        <begin position="79"/>
        <end position="91"/>
    </location>
</feature>
<dbReference type="InterPro" id="IPR003316">
    <property type="entry name" value="E2F_WHTH_DNA-bd_dom"/>
</dbReference>
<evidence type="ECO:0000256" key="1">
    <source>
        <dbReference type="ARBA" id="ARBA00004123"/>
    </source>
</evidence>
<dbReference type="Pfam" id="PF02319">
    <property type="entry name" value="WHD_E2F_TDP"/>
    <property type="match status" value="1"/>
</dbReference>
<dbReference type="SMART" id="SM01138">
    <property type="entry name" value="DP"/>
    <property type="match status" value="1"/>
</dbReference>
<dbReference type="SUPFAM" id="SSF144074">
    <property type="entry name" value="E2F-DP heterodimerization region"/>
    <property type="match status" value="1"/>
</dbReference>
<dbReference type="GO" id="GO:0051726">
    <property type="term" value="P:regulation of cell cycle"/>
    <property type="evidence" value="ECO:0007669"/>
    <property type="project" value="InterPro"/>
</dbReference>
<dbReference type="CDD" id="cd14458">
    <property type="entry name" value="DP_DD"/>
    <property type="match status" value="1"/>
</dbReference>
<feature type="region of interest" description="Disordered" evidence="8">
    <location>
        <begin position="396"/>
        <end position="435"/>
    </location>
</feature>
<comment type="subcellular location">
    <subcellularLocation>
        <location evidence="1 7">Nucleus</location>
    </subcellularLocation>
</comment>
<dbReference type="GO" id="GO:0000977">
    <property type="term" value="F:RNA polymerase II transcription regulatory region sequence-specific DNA binding"/>
    <property type="evidence" value="ECO:0007669"/>
    <property type="project" value="TreeGrafter"/>
</dbReference>
<dbReference type="GO" id="GO:0000981">
    <property type="term" value="F:DNA-binding transcription factor activity, RNA polymerase II-specific"/>
    <property type="evidence" value="ECO:0007669"/>
    <property type="project" value="TreeGrafter"/>
</dbReference>
<dbReference type="EMBL" id="GBEZ01017803">
    <property type="protein sequence ID" value="JAC68565.1"/>
    <property type="molecule type" value="Transcribed_RNA"/>
</dbReference>
<dbReference type="InterPro" id="IPR038168">
    <property type="entry name" value="TF_DP_C_sf"/>
</dbReference>
<organism evidence="11">
    <name type="scientific">Tetraselmis sp. GSL018</name>
    <dbReference type="NCBI Taxonomy" id="582737"/>
    <lineage>
        <taxon>Eukaryota</taxon>
        <taxon>Viridiplantae</taxon>
        <taxon>Chlorophyta</taxon>
        <taxon>core chlorophytes</taxon>
        <taxon>Chlorodendrophyceae</taxon>
        <taxon>Chlorodendrales</taxon>
        <taxon>Chlorodendraceae</taxon>
        <taxon>Tetraselmis</taxon>
    </lineage>
</organism>
<keyword evidence="3 7" id="KW-0805">Transcription regulation</keyword>
<keyword evidence="6 7" id="KW-0539">Nucleus</keyword>
<sequence>MQNVSSNPLPPQASGLAGSLGLPLDLQDDLFQAINETGLYELYADTVGQSAGPGIPELASPTGMLRREPPQNFAIDSVPPNSQPVVKQEGQQEVDGPNLSHGRVKSLAPPFQAGDMKFQAASINAAAAQAASQAAQVVAEARGKLSEATESSREVDNTDSPVVEPRSRKRRGSRSADAETPRAGHKGLRHFSLKVCEKVKEKGVTNYNEVADELVEDFRKAGAEGTETGSPGHYDEKNIRRRVYDALNVLMAMDIIQKEKKNITWKGFPRQSDEELSKLRTRKRELASQIQQKNSYLQELVEQHSSLRMLMDRNKSNPVDEKVHGILHLPFVLIQTERDATVEVFISDDMQNVQMDFGRSPFQIHDDGYLLKQMTANNNALWRQSATGNTQIVNQNLPSNRARSNGAQNTMGPPARPYDAQTNLVEMQDIPSSSA</sequence>
<dbReference type="FunFam" id="1.10.10.10:FF:000047">
    <property type="entry name" value="Transcription factor"/>
    <property type="match status" value="1"/>
</dbReference>
<dbReference type="SMART" id="SM01372">
    <property type="entry name" value="E2F_TDP"/>
    <property type="match status" value="1"/>
</dbReference>
<feature type="domain" description="E2F/DP family winged-helix DNA-binding" evidence="10">
    <location>
        <begin position="183"/>
        <end position="267"/>
    </location>
</feature>
<keyword evidence="4 7" id="KW-0238">DNA-binding</keyword>
<dbReference type="GO" id="GO:0005667">
    <property type="term" value="C:transcription regulator complex"/>
    <property type="evidence" value="ECO:0007669"/>
    <property type="project" value="InterPro"/>
</dbReference>
<dbReference type="PANTHER" id="PTHR12548:SF9">
    <property type="entry name" value="TRANSCRIPTION FACTOR DP"/>
    <property type="match status" value="1"/>
</dbReference>
<evidence type="ECO:0000313" key="11">
    <source>
        <dbReference type="EMBL" id="JAC68565.1"/>
    </source>
</evidence>
<feature type="region of interest" description="Disordered" evidence="8">
    <location>
        <begin position="146"/>
        <end position="185"/>
    </location>
</feature>
<dbReference type="InterPro" id="IPR036388">
    <property type="entry name" value="WH-like_DNA-bd_sf"/>
</dbReference>
<evidence type="ECO:0000256" key="3">
    <source>
        <dbReference type="ARBA" id="ARBA00023015"/>
    </source>
</evidence>
<gene>
    <name evidence="11" type="primary">TFDP1</name>
    <name evidence="11" type="ORF">TSPGSL018_8414</name>
</gene>
<evidence type="ECO:0000256" key="2">
    <source>
        <dbReference type="ARBA" id="ARBA00010940"/>
    </source>
</evidence>
<reference evidence="11" key="1">
    <citation type="submission" date="2014-05" db="EMBL/GenBank/DDBJ databases">
        <title>The transcriptome of the halophilic microalga Tetraselmis sp. GSL018 isolated from the Great Salt Lake, Utah.</title>
        <authorList>
            <person name="Jinkerson R.E."/>
            <person name="D'Adamo S."/>
            <person name="Posewitz M.C."/>
        </authorList>
    </citation>
    <scope>NUCLEOTIDE SEQUENCE</scope>
    <source>
        <strain evidence="11">GSL018</strain>
    </source>
</reference>
<dbReference type="Gene3D" id="1.10.10.10">
    <property type="entry name" value="Winged helix-like DNA-binding domain superfamily/Winged helix DNA-binding domain"/>
    <property type="match status" value="1"/>
</dbReference>
<evidence type="ECO:0000259" key="10">
    <source>
        <dbReference type="SMART" id="SM01372"/>
    </source>
</evidence>
<dbReference type="InterPro" id="IPR015648">
    <property type="entry name" value="Transcrpt_fac_DP"/>
</dbReference>
<dbReference type="PANTHER" id="PTHR12548">
    <property type="entry name" value="TRANSCRIPTION FACTOR DP"/>
    <property type="match status" value="1"/>
</dbReference>
<protein>
    <submittedName>
        <fullName evidence="11">Transcription factor Dp-1</fullName>
    </submittedName>
</protein>
<feature type="compositionally biased region" description="Polar residues" evidence="8">
    <location>
        <begin position="420"/>
        <end position="435"/>
    </location>
</feature>
<evidence type="ECO:0000256" key="5">
    <source>
        <dbReference type="ARBA" id="ARBA00023163"/>
    </source>
</evidence>
<evidence type="ECO:0000256" key="8">
    <source>
        <dbReference type="SAM" id="MobiDB-lite"/>
    </source>
</evidence>
<name>A0A061RD53_9CHLO</name>
<feature type="region of interest" description="Disordered" evidence="8">
    <location>
        <begin position="53"/>
        <end position="108"/>
    </location>
</feature>
<dbReference type="Gene3D" id="1.20.140.80">
    <property type="entry name" value="Transcription factor DP"/>
    <property type="match status" value="1"/>
</dbReference>
<evidence type="ECO:0000256" key="6">
    <source>
        <dbReference type="ARBA" id="ARBA00023242"/>
    </source>
</evidence>
<feature type="domain" description="Transcription factor DP C-terminal" evidence="9">
    <location>
        <begin position="274"/>
        <end position="404"/>
    </location>
</feature>
<evidence type="ECO:0000259" key="9">
    <source>
        <dbReference type="SMART" id="SM01138"/>
    </source>
</evidence>